<dbReference type="Proteomes" id="UP000291124">
    <property type="component" value="Chromosome"/>
</dbReference>
<accession>A0A4V1AGR3</accession>
<organism evidence="1 2">
    <name type="scientific">Flavobacterium nackdongense</name>
    <dbReference type="NCBI Taxonomy" id="2547394"/>
    <lineage>
        <taxon>Bacteria</taxon>
        <taxon>Pseudomonadati</taxon>
        <taxon>Bacteroidota</taxon>
        <taxon>Flavobacteriia</taxon>
        <taxon>Flavobacteriales</taxon>
        <taxon>Flavobacteriaceae</taxon>
        <taxon>Flavobacterium</taxon>
    </lineage>
</organism>
<dbReference type="RefSeq" id="WP_133276464.1">
    <property type="nucleotide sequence ID" value="NZ_CP037933.1"/>
</dbReference>
<dbReference type="AlphaFoldDB" id="A0A4V1AGR3"/>
<dbReference type="OrthoDB" id="1367556at2"/>
<dbReference type="KEGG" id="fnk:E1750_09035"/>
<dbReference type="EMBL" id="CP037933">
    <property type="protein sequence ID" value="QBN18942.1"/>
    <property type="molecule type" value="Genomic_DNA"/>
</dbReference>
<sequence length="93" mass="11262">MSKAIIFEQTIQKYWGNPTSGFNFANYYGDNFKMHSLIFSIVVYEINYKKHEYNEEDFMILEEYENKCWKTEGKESTTFDDSIKILEFLNKRK</sequence>
<reference evidence="2" key="1">
    <citation type="submission" date="2019-03" db="EMBL/GenBank/DDBJ databases">
        <title>Flavobacterium sp.</title>
        <authorList>
            <person name="Kim H."/>
        </authorList>
    </citation>
    <scope>NUCLEOTIDE SEQUENCE [LARGE SCALE GENOMIC DNA]</scope>
    <source>
        <strain evidence="2">GS13</strain>
    </source>
</reference>
<evidence type="ECO:0000313" key="2">
    <source>
        <dbReference type="Proteomes" id="UP000291124"/>
    </source>
</evidence>
<keyword evidence="2" id="KW-1185">Reference proteome</keyword>
<protein>
    <submittedName>
        <fullName evidence="1">Uncharacterized protein</fullName>
    </submittedName>
</protein>
<evidence type="ECO:0000313" key="1">
    <source>
        <dbReference type="EMBL" id="QBN18942.1"/>
    </source>
</evidence>
<proteinExistence type="predicted"/>
<gene>
    <name evidence="1" type="ORF">E1750_09035</name>
</gene>
<name>A0A4V1AGR3_9FLAO</name>